<evidence type="ECO:0000313" key="3">
    <source>
        <dbReference type="Proteomes" id="UP000318017"/>
    </source>
</evidence>
<dbReference type="PANTHER" id="PTHR43044:SF1">
    <property type="entry name" value="QUINOL:CYTOCHROME C OXIDOREDUCTASE QUINONE-BINDING SUBUNIT 2"/>
    <property type="match status" value="1"/>
</dbReference>
<evidence type="ECO:0000256" key="1">
    <source>
        <dbReference type="SAM" id="Phobius"/>
    </source>
</evidence>
<dbReference type="PANTHER" id="PTHR43044">
    <property type="match status" value="1"/>
</dbReference>
<feature type="transmembrane region" description="Helical" evidence="1">
    <location>
        <begin position="103"/>
        <end position="124"/>
    </location>
</feature>
<keyword evidence="3" id="KW-1185">Reference proteome</keyword>
<dbReference type="AlphaFoldDB" id="A0A518G192"/>
<evidence type="ECO:0008006" key="4">
    <source>
        <dbReference type="Google" id="ProtNLM"/>
    </source>
</evidence>
<feature type="transmembrane region" description="Helical" evidence="1">
    <location>
        <begin position="190"/>
        <end position="210"/>
    </location>
</feature>
<feature type="transmembrane region" description="Helical" evidence="1">
    <location>
        <begin position="20"/>
        <end position="41"/>
    </location>
</feature>
<feature type="transmembrane region" description="Helical" evidence="1">
    <location>
        <begin position="367"/>
        <end position="387"/>
    </location>
</feature>
<sequence>MASKIPNDNLTLPASWRSLAPVLVAVGAICVCVSLGLFYFTGGEGQESAGFSVFFHSYLANYMYCMSISLGALFFVMVQHLVRASWSASIKRLAELLAYTIPWWALLFIPILAMVLFTDSGALYKWNLGPDKLDSDLIKAKLAYLNPGFFAIRTVVYFAIFSIAARIYFTMSRKQDESGDVEITLKLQRWAGPFIMLFALALNFASFDWMMSTDAEWFSTIYGVYLFAAGMLSFFATMILTCHLLQRSGRMEKLVTLEHFQDMSKFQFGFIVFWGYIAFSQFLLYWYGNIPEETLWYKHRMEHGWQYVGLLLIAFHFVVPFLGTMSRHIRRNRPVMAFWASFILVVHWLDMMFLIMPNAGSLSTMMVLGHLVCWIGMVCIFAALFLLRVGETPVVAVKDPWLPDSLAYTVGP</sequence>
<feature type="transmembrane region" description="Helical" evidence="1">
    <location>
        <begin position="266"/>
        <end position="287"/>
    </location>
</feature>
<evidence type="ECO:0000313" key="2">
    <source>
        <dbReference type="EMBL" id="QDV22304.1"/>
    </source>
</evidence>
<feature type="transmembrane region" description="Helical" evidence="1">
    <location>
        <begin position="337"/>
        <end position="355"/>
    </location>
</feature>
<dbReference type="OrthoDB" id="140980at2"/>
<feature type="transmembrane region" description="Helical" evidence="1">
    <location>
        <begin position="144"/>
        <end position="169"/>
    </location>
</feature>
<feature type="transmembrane region" description="Helical" evidence="1">
    <location>
        <begin position="222"/>
        <end position="245"/>
    </location>
</feature>
<keyword evidence="1" id="KW-1133">Transmembrane helix</keyword>
<dbReference type="EMBL" id="CP036298">
    <property type="protein sequence ID" value="QDV22304.1"/>
    <property type="molecule type" value="Genomic_DNA"/>
</dbReference>
<feature type="transmembrane region" description="Helical" evidence="1">
    <location>
        <begin position="307"/>
        <end position="325"/>
    </location>
</feature>
<accession>A0A518G192</accession>
<feature type="transmembrane region" description="Helical" evidence="1">
    <location>
        <begin position="61"/>
        <end position="82"/>
    </location>
</feature>
<dbReference type="RefSeq" id="WP_145073646.1">
    <property type="nucleotide sequence ID" value="NZ_CP036298.1"/>
</dbReference>
<protein>
    <recommendedName>
        <fullName evidence="4">Quinol:cytochrome C oxidoreductase</fullName>
    </recommendedName>
</protein>
<reference evidence="2 3" key="1">
    <citation type="submission" date="2019-02" db="EMBL/GenBank/DDBJ databases">
        <title>Deep-cultivation of Planctomycetes and their phenomic and genomic characterization uncovers novel biology.</title>
        <authorList>
            <person name="Wiegand S."/>
            <person name="Jogler M."/>
            <person name="Boedeker C."/>
            <person name="Pinto D."/>
            <person name="Vollmers J."/>
            <person name="Rivas-Marin E."/>
            <person name="Kohn T."/>
            <person name="Peeters S.H."/>
            <person name="Heuer A."/>
            <person name="Rast P."/>
            <person name="Oberbeckmann S."/>
            <person name="Bunk B."/>
            <person name="Jeske O."/>
            <person name="Meyerdierks A."/>
            <person name="Storesund J.E."/>
            <person name="Kallscheuer N."/>
            <person name="Luecker S."/>
            <person name="Lage O.M."/>
            <person name="Pohl T."/>
            <person name="Merkel B.J."/>
            <person name="Hornburger P."/>
            <person name="Mueller R.-W."/>
            <person name="Bruemmer F."/>
            <person name="Labrenz M."/>
            <person name="Spormann A.M."/>
            <person name="Op den Camp H."/>
            <person name="Overmann J."/>
            <person name="Amann R."/>
            <person name="Jetten M.S.M."/>
            <person name="Mascher T."/>
            <person name="Medema M.H."/>
            <person name="Devos D.P."/>
            <person name="Kaster A.-K."/>
            <person name="Ovreas L."/>
            <person name="Rohde M."/>
            <person name="Galperin M.Y."/>
            <person name="Jogler C."/>
        </authorList>
    </citation>
    <scope>NUCLEOTIDE SEQUENCE [LARGE SCALE GENOMIC DNA]</scope>
    <source>
        <strain evidence="2 3">Q31a</strain>
    </source>
</reference>
<dbReference type="Proteomes" id="UP000318017">
    <property type="component" value="Chromosome"/>
</dbReference>
<name>A0A518G192_9BACT</name>
<dbReference type="KEGG" id="ahel:Q31a_05880"/>
<keyword evidence="1" id="KW-0472">Membrane</keyword>
<proteinExistence type="predicted"/>
<organism evidence="2 3">
    <name type="scientific">Aureliella helgolandensis</name>
    <dbReference type="NCBI Taxonomy" id="2527968"/>
    <lineage>
        <taxon>Bacteria</taxon>
        <taxon>Pseudomonadati</taxon>
        <taxon>Planctomycetota</taxon>
        <taxon>Planctomycetia</taxon>
        <taxon>Pirellulales</taxon>
        <taxon>Pirellulaceae</taxon>
        <taxon>Aureliella</taxon>
    </lineage>
</organism>
<keyword evidence="1" id="KW-0812">Transmembrane</keyword>
<gene>
    <name evidence="2" type="ORF">Q31a_05880</name>
</gene>